<accession>A0ABV6DEE2</accession>
<dbReference type="RefSeq" id="WP_377467680.1">
    <property type="nucleotide sequence ID" value="NZ_JBHLWN010000008.1"/>
</dbReference>
<dbReference type="PROSITE" id="PS51257">
    <property type="entry name" value="PROKAR_LIPOPROTEIN"/>
    <property type="match status" value="1"/>
</dbReference>
<evidence type="ECO:0000256" key="1">
    <source>
        <dbReference type="SAM" id="MobiDB-lite"/>
    </source>
</evidence>
<dbReference type="Pfam" id="PF19625">
    <property type="entry name" value="DUF6130"/>
    <property type="match status" value="1"/>
</dbReference>
<evidence type="ECO:0000256" key="2">
    <source>
        <dbReference type="SAM" id="SignalP"/>
    </source>
</evidence>
<reference evidence="3 4" key="1">
    <citation type="submission" date="2024-09" db="EMBL/GenBank/DDBJ databases">
        <authorList>
            <person name="Sun Q."/>
            <person name="Mori K."/>
        </authorList>
    </citation>
    <scope>NUCLEOTIDE SEQUENCE [LARGE SCALE GENOMIC DNA]</scope>
    <source>
        <strain evidence="3 4">CCM 7759</strain>
    </source>
</reference>
<name>A0ABV6DEE2_9BACL</name>
<dbReference type="InterPro" id="IPR046133">
    <property type="entry name" value="DUF6130"/>
</dbReference>
<comment type="caution">
    <text evidence="3">The sequence shown here is derived from an EMBL/GenBank/DDBJ whole genome shotgun (WGS) entry which is preliminary data.</text>
</comment>
<dbReference type="EMBL" id="JBHLWN010000008">
    <property type="protein sequence ID" value="MFC0211008.1"/>
    <property type="molecule type" value="Genomic_DNA"/>
</dbReference>
<feature type="compositionally biased region" description="Polar residues" evidence="1">
    <location>
        <begin position="39"/>
        <end position="48"/>
    </location>
</feature>
<protein>
    <submittedName>
        <fullName evidence="3">DUF6130 family protein</fullName>
    </submittedName>
</protein>
<gene>
    <name evidence="3" type="ORF">ACFFK0_00865</name>
</gene>
<feature type="chain" id="PRO_5046869910" evidence="2">
    <location>
        <begin position="24"/>
        <end position="144"/>
    </location>
</feature>
<evidence type="ECO:0000313" key="4">
    <source>
        <dbReference type="Proteomes" id="UP001589776"/>
    </source>
</evidence>
<feature type="region of interest" description="Disordered" evidence="1">
    <location>
        <begin position="25"/>
        <end position="48"/>
    </location>
</feature>
<organism evidence="3 4">
    <name type="scientific">Paenibacillus chartarius</name>
    <dbReference type="NCBI Taxonomy" id="747481"/>
    <lineage>
        <taxon>Bacteria</taxon>
        <taxon>Bacillati</taxon>
        <taxon>Bacillota</taxon>
        <taxon>Bacilli</taxon>
        <taxon>Bacillales</taxon>
        <taxon>Paenibacillaceae</taxon>
        <taxon>Paenibacillus</taxon>
    </lineage>
</organism>
<proteinExistence type="predicted"/>
<dbReference type="Proteomes" id="UP001589776">
    <property type="component" value="Unassembled WGS sequence"/>
</dbReference>
<keyword evidence="4" id="KW-1185">Reference proteome</keyword>
<sequence>MNRKMMLSAAALVAAAVIGTACGKSESTGAPEAGGASPTKASSISTNDAKPTLTADLVQDGHSVTITYKVENMHISSEHYGHQAVPGEGHLHVYVDGVQKAGLKTDAPVRLENLPAGKHTIKLNLQNNDHTSLGVEKSWEIEVK</sequence>
<keyword evidence="2" id="KW-0732">Signal</keyword>
<feature type="signal peptide" evidence="2">
    <location>
        <begin position="1"/>
        <end position="23"/>
    </location>
</feature>
<evidence type="ECO:0000313" key="3">
    <source>
        <dbReference type="EMBL" id="MFC0211008.1"/>
    </source>
</evidence>